<dbReference type="Proteomes" id="UP000827872">
    <property type="component" value="Linkage Group LG01"/>
</dbReference>
<evidence type="ECO:0000313" key="2">
    <source>
        <dbReference type="Proteomes" id="UP000827872"/>
    </source>
</evidence>
<accession>A0ACB8G954</accession>
<sequence length="172" mass="19230">MMGKGETDAHMPPGIVKINNIQQYENMCSCNENMETCCNEVKESLKEIHALQGSEDDETRRFVGQWTVSEVCAWLDSRPLGVHGGPLLETASNHAISGKALLRLTEETMERMGIVPQSLRKVLMHEILCLRIQQEMEDLLDITDGEVTPVGFMLCAETVNTFVELFWKGGCA</sequence>
<proteinExistence type="predicted"/>
<dbReference type="EMBL" id="CM037614">
    <property type="protein sequence ID" value="KAH8016106.1"/>
    <property type="molecule type" value="Genomic_DNA"/>
</dbReference>
<protein>
    <submittedName>
        <fullName evidence="1">Uncharacterized protein</fullName>
    </submittedName>
</protein>
<organism evidence="1 2">
    <name type="scientific">Sphaerodactylus townsendi</name>
    <dbReference type="NCBI Taxonomy" id="933632"/>
    <lineage>
        <taxon>Eukaryota</taxon>
        <taxon>Metazoa</taxon>
        <taxon>Chordata</taxon>
        <taxon>Craniata</taxon>
        <taxon>Vertebrata</taxon>
        <taxon>Euteleostomi</taxon>
        <taxon>Lepidosauria</taxon>
        <taxon>Squamata</taxon>
        <taxon>Bifurcata</taxon>
        <taxon>Gekkota</taxon>
        <taxon>Sphaerodactylidae</taxon>
        <taxon>Sphaerodactylus</taxon>
    </lineage>
</organism>
<name>A0ACB8G954_9SAUR</name>
<reference evidence="1" key="1">
    <citation type="submission" date="2021-08" db="EMBL/GenBank/DDBJ databases">
        <title>The first chromosome-level gecko genome reveals the dynamic sex chromosomes of Neotropical dwarf geckos (Sphaerodactylidae: Sphaerodactylus).</title>
        <authorList>
            <person name="Pinto B.J."/>
            <person name="Keating S.E."/>
            <person name="Gamble T."/>
        </authorList>
    </citation>
    <scope>NUCLEOTIDE SEQUENCE</scope>
    <source>
        <strain evidence="1">TG3544</strain>
    </source>
</reference>
<comment type="caution">
    <text evidence="1">The sequence shown here is derived from an EMBL/GenBank/DDBJ whole genome shotgun (WGS) entry which is preliminary data.</text>
</comment>
<gene>
    <name evidence="1" type="ORF">K3G42_012075</name>
</gene>
<evidence type="ECO:0000313" key="1">
    <source>
        <dbReference type="EMBL" id="KAH8016106.1"/>
    </source>
</evidence>
<keyword evidence="2" id="KW-1185">Reference proteome</keyword>